<dbReference type="KEGG" id="cel:CELE_F45E6.4"/>
<dbReference type="Proteomes" id="UP000001940">
    <property type="component" value="Chromosome X"/>
</dbReference>
<dbReference type="PIR" id="T22227">
    <property type="entry name" value="T22227"/>
</dbReference>
<keyword evidence="3" id="KW-1185">Reference proteome</keyword>
<dbReference type="AGR" id="WB:WBGene00009727"/>
<accession>Q20437</accession>
<dbReference type="InterPro" id="IPR029058">
    <property type="entry name" value="AB_hydrolase_fold"/>
</dbReference>
<dbReference type="STRING" id="6239.F45E6.4.1"/>
<dbReference type="OMA" id="CQHAFAF"/>
<dbReference type="HOGENOM" id="CLU_049494_1_1_1"/>
<dbReference type="FunCoup" id="Q20437">
    <property type="interactions" value="5"/>
</dbReference>
<proteinExistence type="predicted"/>
<dbReference type="InterPro" id="IPR002918">
    <property type="entry name" value="Lipase_EstA/Esterase_EstB"/>
</dbReference>
<dbReference type="RefSeq" id="NP_510096.1">
    <property type="nucleotide sequence ID" value="NM_077695.5"/>
</dbReference>
<dbReference type="CTD" id="185800"/>
<dbReference type="DIP" id="DIP-24550N"/>
<dbReference type="PANTHER" id="PTHR32015">
    <property type="entry name" value="FASTING INDUCED LIPASE"/>
    <property type="match status" value="1"/>
</dbReference>
<sequence>MLNNILILAALSCTAAMADIFGPLSDHFISHLNKRPKRNDALLRQISAFGETGSFGGKVFSEEKLGNTPIVFIHGNSDSALKFGDGPFQSGWDEILKYFMSKDYTLAELYGITYGDRNISNSYIRHFNCQNVQLHRRFLEFVLHYTKAKQINIVAHSMGVSIARKAIQGGEFVTKTESCDIGPNLSHRIGTFIALASANYGMCPCQHAFAFPACGMETGFFPGTCPEMTCSSQDVNISETCGEVPYSNYLMNLNNSGKKDASFVASLWSDDDEILGKGNMVWGRQTSLVPHSDMRKIYSDLKHNDVKLLTAEDQYNIIHMNDQKFSLHETTEY</sequence>
<dbReference type="Gene3D" id="3.40.50.1820">
    <property type="entry name" value="alpha/beta hydrolase"/>
    <property type="match status" value="1"/>
</dbReference>
<gene>
    <name evidence="2 4" type="primary">lips-1</name>
    <name evidence="2" type="ORF">CELE_F45E6.4</name>
    <name evidence="4" type="ORF">F45E6.4</name>
</gene>
<dbReference type="GO" id="GO:0016042">
    <property type="term" value="P:lipid catabolic process"/>
    <property type="evidence" value="ECO:0000318"/>
    <property type="project" value="GO_Central"/>
</dbReference>
<dbReference type="GeneID" id="185800"/>
<dbReference type="SUPFAM" id="SSF53474">
    <property type="entry name" value="alpha/beta-Hydrolases"/>
    <property type="match status" value="1"/>
</dbReference>
<evidence type="ECO:0000313" key="2">
    <source>
        <dbReference type="EMBL" id="CAA92178.1"/>
    </source>
</evidence>
<dbReference type="FunFam" id="3.40.50.1820:FF:000191">
    <property type="entry name" value="LIPaSe related"/>
    <property type="match status" value="1"/>
</dbReference>
<dbReference type="eggNOG" id="ENOG502QSTS">
    <property type="taxonomic scope" value="Eukaryota"/>
</dbReference>
<feature type="chain" id="PRO_5004199004" evidence="1">
    <location>
        <begin position="19"/>
        <end position="333"/>
    </location>
</feature>
<evidence type="ECO:0000313" key="4">
    <source>
        <dbReference type="WormBase" id="F45E6.4"/>
    </source>
</evidence>
<dbReference type="GO" id="GO:0016298">
    <property type="term" value="F:lipase activity"/>
    <property type="evidence" value="ECO:0000318"/>
    <property type="project" value="GO_Central"/>
</dbReference>
<evidence type="ECO:0000256" key="1">
    <source>
        <dbReference type="SAM" id="SignalP"/>
    </source>
</evidence>
<dbReference type="Bgee" id="WBGene00009727">
    <property type="expression patterns" value="Expressed in larva and 2 other cell types or tissues"/>
</dbReference>
<dbReference type="OrthoDB" id="5786192at2759"/>
<dbReference type="PaxDb" id="6239-F45E6.4"/>
<dbReference type="InParanoid" id="Q20437"/>
<dbReference type="EMBL" id="BX284606">
    <property type="protein sequence ID" value="CAA92178.1"/>
    <property type="molecule type" value="Genomic_DNA"/>
</dbReference>
<dbReference type="PANTHER" id="PTHR32015:SF9">
    <property type="entry name" value="LIPASE RELATED-RELATED"/>
    <property type="match status" value="1"/>
</dbReference>
<protein>
    <submittedName>
        <fullName evidence="2">Lipase</fullName>
    </submittedName>
</protein>
<organism evidence="2 3">
    <name type="scientific">Caenorhabditis elegans</name>
    <dbReference type="NCBI Taxonomy" id="6239"/>
    <lineage>
        <taxon>Eukaryota</taxon>
        <taxon>Metazoa</taxon>
        <taxon>Ecdysozoa</taxon>
        <taxon>Nematoda</taxon>
        <taxon>Chromadorea</taxon>
        <taxon>Rhabditida</taxon>
        <taxon>Rhabditina</taxon>
        <taxon>Rhabditomorpha</taxon>
        <taxon>Rhabditoidea</taxon>
        <taxon>Rhabditidae</taxon>
        <taxon>Peloderinae</taxon>
        <taxon>Caenorhabditis</taxon>
    </lineage>
</organism>
<dbReference type="WormBase" id="F45E6.4">
    <property type="protein sequence ID" value="CE03339"/>
    <property type="gene ID" value="WBGene00009727"/>
    <property type="gene designation" value="lips-1"/>
</dbReference>
<keyword evidence="1" id="KW-0732">Signal</keyword>
<dbReference type="UCSC" id="F45E6.4">
    <property type="organism name" value="c. elegans"/>
</dbReference>
<dbReference type="AlphaFoldDB" id="Q20437"/>
<evidence type="ECO:0000313" key="3">
    <source>
        <dbReference type="Proteomes" id="UP000001940"/>
    </source>
</evidence>
<dbReference type="Pfam" id="PF01674">
    <property type="entry name" value="Lipase_2"/>
    <property type="match status" value="1"/>
</dbReference>
<dbReference type="ESTHER" id="caeel-F45E6.4">
    <property type="family name" value="Lipase_2"/>
</dbReference>
<feature type="signal peptide" evidence="1">
    <location>
        <begin position="1"/>
        <end position="18"/>
    </location>
</feature>
<dbReference type="IntAct" id="Q20437">
    <property type="interactions" value="1"/>
</dbReference>
<dbReference type="PhylomeDB" id="Q20437"/>
<reference evidence="2 3" key="1">
    <citation type="journal article" date="1998" name="Science">
        <title>Genome sequence of the nematode C. elegans: a platform for investigating biology.</title>
        <authorList>
            <consortium name="The C. elegans sequencing consortium"/>
            <person name="Sulson J.E."/>
            <person name="Waterston R."/>
        </authorList>
    </citation>
    <scope>NUCLEOTIDE SEQUENCE [LARGE SCALE GENOMIC DNA]</scope>
    <source>
        <strain evidence="2 3">Bristol N2</strain>
    </source>
</reference>
<name>Q20437_CAEEL</name>